<name>A0A8T0VDT8_PANVG</name>
<accession>A0A8T0VDT8</accession>
<gene>
    <name evidence="2" type="ORF">PVAP13_3KG473301</name>
</gene>
<feature type="compositionally biased region" description="Low complexity" evidence="1">
    <location>
        <begin position="365"/>
        <end position="385"/>
    </location>
</feature>
<keyword evidence="3" id="KW-1185">Reference proteome</keyword>
<proteinExistence type="predicted"/>
<organism evidence="2 3">
    <name type="scientific">Panicum virgatum</name>
    <name type="common">Blackwell switchgrass</name>
    <dbReference type="NCBI Taxonomy" id="38727"/>
    <lineage>
        <taxon>Eukaryota</taxon>
        <taxon>Viridiplantae</taxon>
        <taxon>Streptophyta</taxon>
        <taxon>Embryophyta</taxon>
        <taxon>Tracheophyta</taxon>
        <taxon>Spermatophyta</taxon>
        <taxon>Magnoliopsida</taxon>
        <taxon>Liliopsida</taxon>
        <taxon>Poales</taxon>
        <taxon>Poaceae</taxon>
        <taxon>PACMAD clade</taxon>
        <taxon>Panicoideae</taxon>
        <taxon>Panicodae</taxon>
        <taxon>Paniceae</taxon>
        <taxon>Panicinae</taxon>
        <taxon>Panicum</taxon>
        <taxon>Panicum sect. Hiantes</taxon>
    </lineage>
</organism>
<evidence type="ECO:0000256" key="1">
    <source>
        <dbReference type="SAM" id="MobiDB-lite"/>
    </source>
</evidence>
<dbReference type="EMBL" id="CM029041">
    <property type="protein sequence ID" value="KAG2629959.1"/>
    <property type="molecule type" value="Genomic_DNA"/>
</dbReference>
<comment type="caution">
    <text evidence="2">The sequence shown here is derived from an EMBL/GenBank/DDBJ whole genome shotgun (WGS) entry which is preliminary data.</text>
</comment>
<dbReference type="PANTHER" id="PTHR33087:SF21">
    <property type="entry name" value="OS03G0782100 PROTEIN"/>
    <property type="match status" value="1"/>
</dbReference>
<reference evidence="2" key="1">
    <citation type="submission" date="2020-05" db="EMBL/GenBank/DDBJ databases">
        <title>WGS assembly of Panicum virgatum.</title>
        <authorList>
            <person name="Lovell J.T."/>
            <person name="Jenkins J."/>
            <person name="Shu S."/>
            <person name="Juenger T.E."/>
            <person name="Schmutz J."/>
        </authorList>
    </citation>
    <scope>NUCLEOTIDE SEQUENCE</scope>
    <source>
        <strain evidence="2">AP13</strain>
    </source>
</reference>
<feature type="compositionally biased region" description="Low complexity" evidence="1">
    <location>
        <begin position="38"/>
        <end position="60"/>
    </location>
</feature>
<dbReference type="PANTHER" id="PTHR33087">
    <property type="entry name" value="OS07G0539200 PROTEIN"/>
    <property type="match status" value="1"/>
</dbReference>
<evidence type="ECO:0000313" key="3">
    <source>
        <dbReference type="Proteomes" id="UP000823388"/>
    </source>
</evidence>
<feature type="region of interest" description="Disordered" evidence="1">
    <location>
        <begin position="331"/>
        <end position="406"/>
    </location>
</feature>
<dbReference type="InterPro" id="IPR053253">
    <property type="entry name" value="Sex_diff_modulator"/>
</dbReference>
<feature type="compositionally biased region" description="Pro residues" evidence="1">
    <location>
        <begin position="1"/>
        <end position="26"/>
    </location>
</feature>
<feature type="compositionally biased region" description="Basic residues" evidence="1">
    <location>
        <begin position="295"/>
        <end position="306"/>
    </location>
</feature>
<dbReference type="AlphaFoldDB" id="A0A8T0VDT8"/>
<sequence>MARPHPPPHAPLPHPPPAPAPQPTPPKLKILRRPSSPCSVTVASWTSSSSPRSIPCSSPRTPLPLSDLDLSRHFTETPPPRPDCGRPRFRAASMVPDTPEEVQRTYAEVARVRFASPPVRPQRPARQQLQSAITIPPRSNYFTQRRPSPPRQAYGRGVTLRLSLLRSWSLAVAAFKVAAARPAANRRYDGVRHFHGTGDAPLQPGTNPSRRVYKLSARRRWAGASSASARATVPPSAVTQSAASAAGASVTRSVTAGLPQEAPATRSATAGPPQEAHLMGAASRSTRSGSPQRRPSARKKKCSRHRLRALKGPPCCRWATPRFALRRTASTSTFTRGRTPSWCPGPCARRRAPGPPTSPRSCARSSGCTTTKSPSPTTTRKLSSSGSSMAGTVLRRPRRATQTARGLSSLRHAGGALLMYRVRLCLDGVSGHAWTEDIVEKIISRRCELEQVETNIMLPAETKTIDLWAWTADPSAISKRVWLTFNSRARDKQRPLFV</sequence>
<evidence type="ECO:0000313" key="2">
    <source>
        <dbReference type="EMBL" id="KAG2629959.1"/>
    </source>
</evidence>
<feature type="region of interest" description="Disordered" evidence="1">
    <location>
        <begin position="1"/>
        <end position="87"/>
    </location>
</feature>
<feature type="compositionally biased region" description="Polar residues" evidence="1">
    <location>
        <begin position="283"/>
        <end position="293"/>
    </location>
</feature>
<protein>
    <submittedName>
        <fullName evidence="2">Uncharacterized protein</fullName>
    </submittedName>
</protein>
<dbReference type="Proteomes" id="UP000823388">
    <property type="component" value="Chromosome 3K"/>
</dbReference>
<feature type="region of interest" description="Disordered" evidence="1">
    <location>
        <begin position="261"/>
        <end position="306"/>
    </location>
</feature>